<gene>
    <name evidence="1" type="ORF">SSEG_10398</name>
</gene>
<name>D6XBU2_STRX2</name>
<accession>D6XBU2</accession>
<dbReference type="SUPFAM" id="SSF56059">
    <property type="entry name" value="Glutathione synthetase ATP-binding domain-like"/>
    <property type="match status" value="1"/>
</dbReference>
<reference evidence="1" key="1">
    <citation type="submission" date="2009-10" db="EMBL/GenBank/DDBJ databases">
        <title>The genome sequence of Streptomyces sviceus strain ATCC 29083.</title>
        <authorList>
            <consortium name="The Broad Institute Genome Sequencing Platform"/>
            <consortium name="Broad Institute Microbial Sequencing Center"/>
            <person name="Fischbach M."/>
            <person name="Godfrey P."/>
            <person name="Ward D."/>
            <person name="Young S."/>
            <person name="Zeng Q."/>
            <person name="Koehrsen M."/>
            <person name="Alvarado L."/>
            <person name="Berlin A.M."/>
            <person name="Bochicchio J."/>
            <person name="Borenstein D."/>
            <person name="Chapman S.B."/>
            <person name="Chen Z."/>
            <person name="Engels R."/>
            <person name="Freedman E."/>
            <person name="Gellesch M."/>
            <person name="Goldberg J."/>
            <person name="Griggs A."/>
            <person name="Gujja S."/>
            <person name="Heilman E.R."/>
            <person name="Heiman D.I."/>
            <person name="Hepburn T.A."/>
            <person name="Howarth C."/>
            <person name="Jen D."/>
            <person name="Larson L."/>
            <person name="Lewis B."/>
            <person name="Mehta T."/>
            <person name="Park D."/>
            <person name="Pearson M."/>
            <person name="Richards J."/>
            <person name="Roberts A."/>
            <person name="Saif S."/>
            <person name="Shea T.D."/>
            <person name="Shenoy N."/>
            <person name="Sisk P."/>
            <person name="Stolte C."/>
            <person name="Sykes S.N."/>
            <person name="Thomson T."/>
            <person name="Walk T."/>
            <person name="White J."/>
            <person name="Yandava C."/>
            <person name="Straight P."/>
            <person name="Clardy J."/>
            <person name="Hung D."/>
            <person name="Kolter R."/>
            <person name="Mekalanos J."/>
            <person name="Walker S."/>
            <person name="Walsh C.T."/>
            <person name="Wieland-Brown L.C."/>
            <person name="Haas B."/>
            <person name="Nusbaum C."/>
            <person name="Birren B."/>
        </authorList>
    </citation>
    <scope>NUCLEOTIDE SEQUENCE [LARGE SCALE GENOMIC DNA]</scope>
    <source>
        <strain evidence="1">ATCC 29083</strain>
    </source>
</reference>
<evidence type="ECO:0008006" key="3">
    <source>
        <dbReference type="Google" id="ProtNLM"/>
    </source>
</evidence>
<dbReference type="EMBL" id="CM000951">
    <property type="protein sequence ID" value="EFH28197.1"/>
    <property type="molecule type" value="Genomic_DNA"/>
</dbReference>
<dbReference type="eggNOG" id="COG0151">
    <property type="taxonomic scope" value="Bacteria"/>
</dbReference>
<dbReference type="HOGENOM" id="CLU_2221807_0_0_11"/>
<evidence type="ECO:0000313" key="1">
    <source>
        <dbReference type="EMBL" id="EFH28197.1"/>
    </source>
</evidence>
<evidence type="ECO:0000313" key="2">
    <source>
        <dbReference type="Proteomes" id="UP000002785"/>
    </source>
</evidence>
<dbReference type="Proteomes" id="UP000002785">
    <property type="component" value="Chromosome"/>
</dbReference>
<keyword evidence="2" id="KW-1185">Reference proteome</keyword>
<dbReference type="AlphaFoldDB" id="D6XBU2"/>
<protein>
    <recommendedName>
        <fullName evidence="3">ATP-grasp domain-containing protein</fullName>
    </recommendedName>
</protein>
<sequence length="106" mass="11602">MAGDIGYPVVVKPRAADSPAGLMEAVEFTDASGEWAPGLPTHEQDILVEEFAAGPEVSVDSVVHRRTVTSLCLARKEVGFESCFRGDRAHRRPGRPAVVRRDTWRT</sequence>
<proteinExistence type="predicted"/>
<dbReference type="Gene3D" id="3.30.470.20">
    <property type="entry name" value="ATP-grasp fold, B domain"/>
    <property type="match status" value="1"/>
</dbReference>
<organism evidence="1 2">
    <name type="scientific">Streptomyces sviceus (strain ATCC 29083 / DSM 924 / JCM 4929 / NBRC 13980 / NCIMB 11184 / NRRL 5439 / UC 5370)</name>
    <dbReference type="NCBI Taxonomy" id="463191"/>
    <lineage>
        <taxon>Bacteria</taxon>
        <taxon>Bacillati</taxon>
        <taxon>Actinomycetota</taxon>
        <taxon>Actinomycetes</taxon>
        <taxon>Kitasatosporales</taxon>
        <taxon>Streptomycetaceae</taxon>
        <taxon>Streptomyces</taxon>
    </lineage>
</organism>